<name>A0A5M9JYG0_MONFR</name>
<comment type="caution">
    <text evidence="2">The sequence shown here is derived from an EMBL/GenBank/DDBJ whole genome shotgun (WGS) entry which is preliminary data.</text>
</comment>
<evidence type="ECO:0000313" key="2">
    <source>
        <dbReference type="EMBL" id="KAA8573189.1"/>
    </source>
</evidence>
<dbReference type="AlphaFoldDB" id="A0A5M9JYG0"/>
<evidence type="ECO:0000313" key="3">
    <source>
        <dbReference type="Proteomes" id="UP000322873"/>
    </source>
</evidence>
<organism evidence="2 3">
    <name type="scientific">Monilinia fructicola</name>
    <name type="common">Brown rot fungus</name>
    <name type="synonym">Ciboria fructicola</name>
    <dbReference type="NCBI Taxonomy" id="38448"/>
    <lineage>
        <taxon>Eukaryota</taxon>
        <taxon>Fungi</taxon>
        <taxon>Dikarya</taxon>
        <taxon>Ascomycota</taxon>
        <taxon>Pezizomycotina</taxon>
        <taxon>Leotiomycetes</taxon>
        <taxon>Helotiales</taxon>
        <taxon>Sclerotiniaceae</taxon>
        <taxon>Monilinia</taxon>
    </lineage>
</organism>
<feature type="compositionally biased region" description="Polar residues" evidence="1">
    <location>
        <begin position="17"/>
        <end position="42"/>
    </location>
</feature>
<feature type="compositionally biased region" description="Basic and acidic residues" evidence="1">
    <location>
        <begin position="95"/>
        <end position="114"/>
    </location>
</feature>
<sequence length="168" mass="18762">MQNENTLRGAHAHDSTQDAAKTPPQQSTDSLDDTNPPSQQQEKLIDQEPARPGTPDRIHERSTQRERSPGQEIAPRFDVESSASRSEHSRRHKKPDGSDFARCEDVQERGESRTQEVIDAGLVGACEIFQEESGTKESGSRLRDGNSRACALETEMRTGFRLAEYLDL</sequence>
<protein>
    <submittedName>
        <fullName evidence="2">Uncharacterized protein</fullName>
    </submittedName>
</protein>
<evidence type="ECO:0000256" key="1">
    <source>
        <dbReference type="SAM" id="MobiDB-lite"/>
    </source>
</evidence>
<reference evidence="2 3" key="1">
    <citation type="submission" date="2019-06" db="EMBL/GenBank/DDBJ databases">
        <title>Genome Sequence of the Brown Rot Fungal Pathogen Monilinia fructicola.</title>
        <authorList>
            <person name="De Miccolis Angelini R.M."/>
            <person name="Landi L."/>
            <person name="Abate D."/>
            <person name="Pollastro S."/>
            <person name="Romanazzi G."/>
            <person name="Faretra F."/>
        </authorList>
    </citation>
    <scope>NUCLEOTIDE SEQUENCE [LARGE SCALE GENOMIC DNA]</scope>
    <source>
        <strain evidence="2 3">Mfrc123</strain>
    </source>
</reference>
<dbReference type="Proteomes" id="UP000322873">
    <property type="component" value="Unassembled WGS sequence"/>
</dbReference>
<feature type="region of interest" description="Disordered" evidence="1">
    <location>
        <begin position="1"/>
        <end position="114"/>
    </location>
</feature>
<dbReference type="EMBL" id="VICG01000004">
    <property type="protein sequence ID" value="KAA8573189.1"/>
    <property type="molecule type" value="Genomic_DNA"/>
</dbReference>
<gene>
    <name evidence="2" type="ORF">EYC84_003697</name>
</gene>
<proteinExistence type="predicted"/>
<accession>A0A5M9JYG0</accession>
<feature type="compositionally biased region" description="Basic and acidic residues" evidence="1">
    <location>
        <begin position="43"/>
        <end position="79"/>
    </location>
</feature>
<keyword evidence="3" id="KW-1185">Reference proteome</keyword>